<evidence type="ECO:0000313" key="2">
    <source>
        <dbReference type="Proteomes" id="UP000887013"/>
    </source>
</evidence>
<gene>
    <name evidence="1" type="primary">C0J52_18548</name>
    <name evidence="1" type="ORF">NPIL_140261</name>
</gene>
<reference evidence="1" key="1">
    <citation type="submission" date="2020-08" db="EMBL/GenBank/DDBJ databases">
        <title>Multicomponent nature underlies the extraordinary mechanical properties of spider dragline silk.</title>
        <authorList>
            <person name="Kono N."/>
            <person name="Nakamura H."/>
            <person name="Mori M."/>
            <person name="Yoshida Y."/>
            <person name="Ohtoshi R."/>
            <person name="Malay A.D."/>
            <person name="Moran D.A.P."/>
            <person name="Tomita M."/>
            <person name="Numata K."/>
            <person name="Arakawa K."/>
        </authorList>
    </citation>
    <scope>NUCLEOTIDE SEQUENCE</scope>
</reference>
<proteinExistence type="predicted"/>
<comment type="caution">
    <text evidence="1">The sequence shown here is derived from an EMBL/GenBank/DDBJ whole genome shotgun (WGS) entry which is preliminary data.</text>
</comment>
<dbReference type="Proteomes" id="UP000887013">
    <property type="component" value="Unassembled WGS sequence"/>
</dbReference>
<organism evidence="1 2">
    <name type="scientific">Nephila pilipes</name>
    <name type="common">Giant wood spider</name>
    <name type="synonym">Nephila maculata</name>
    <dbReference type="NCBI Taxonomy" id="299642"/>
    <lineage>
        <taxon>Eukaryota</taxon>
        <taxon>Metazoa</taxon>
        <taxon>Ecdysozoa</taxon>
        <taxon>Arthropoda</taxon>
        <taxon>Chelicerata</taxon>
        <taxon>Arachnida</taxon>
        <taxon>Araneae</taxon>
        <taxon>Araneomorphae</taxon>
        <taxon>Entelegynae</taxon>
        <taxon>Araneoidea</taxon>
        <taxon>Nephilidae</taxon>
        <taxon>Nephila</taxon>
    </lineage>
</organism>
<evidence type="ECO:0000313" key="1">
    <source>
        <dbReference type="EMBL" id="GFT41569.1"/>
    </source>
</evidence>
<sequence>MRTVQRKVQCVLWLTKFESVTKVQCDYRRVYKEKLQLRNNIIRWVKQLKDTGSLLDKPRSGRPLVNDKSVEAIRKRYLKSPKKFGAENRHAYAEYNRNTPKMNVWCGLMHDEVTGTFFFAEQTGSSNNYLGMLELFAETQFPEGVIFQYDGASPHFANIVHVICFVTPGFLNREWEELEYRLELCRITNGGHIKLHRIDDLAVLVLPEDFFSEVAPVSRRLEIRAKSLCLSGTDAFRPSPKCVRKALYVAIAELLFS</sequence>
<accession>A0A8X6NZE8</accession>
<name>A0A8X6NZE8_NEPPI</name>
<dbReference type="AlphaFoldDB" id="A0A8X6NZE8"/>
<dbReference type="PANTHER" id="PTHR47326:SF1">
    <property type="entry name" value="HTH PSQ-TYPE DOMAIN-CONTAINING PROTEIN"/>
    <property type="match status" value="1"/>
</dbReference>
<keyword evidence="2" id="KW-1185">Reference proteome</keyword>
<dbReference type="Gene3D" id="3.30.420.10">
    <property type="entry name" value="Ribonuclease H-like superfamily/Ribonuclease H"/>
    <property type="match status" value="1"/>
</dbReference>
<dbReference type="OrthoDB" id="6611281at2759"/>
<dbReference type="GO" id="GO:0003676">
    <property type="term" value="F:nucleic acid binding"/>
    <property type="evidence" value="ECO:0007669"/>
    <property type="project" value="InterPro"/>
</dbReference>
<dbReference type="InterPro" id="IPR036397">
    <property type="entry name" value="RNaseH_sf"/>
</dbReference>
<dbReference type="PANTHER" id="PTHR47326">
    <property type="entry name" value="TRANSPOSABLE ELEMENT TC3 TRANSPOSASE-LIKE PROTEIN"/>
    <property type="match status" value="1"/>
</dbReference>
<protein>
    <submittedName>
        <fullName evidence="1">DUF4817 domain-containing protein</fullName>
    </submittedName>
</protein>
<dbReference type="EMBL" id="BMAW01063720">
    <property type="protein sequence ID" value="GFT41569.1"/>
    <property type="molecule type" value="Genomic_DNA"/>
</dbReference>